<dbReference type="RefSeq" id="WP_267848990.1">
    <property type="nucleotide sequence ID" value="NZ_JAPMXC010000010.1"/>
</dbReference>
<dbReference type="Proteomes" id="UP001082899">
    <property type="component" value="Unassembled WGS sequence"/>
</dbReference>
<sequence length="321" mass="35049">MNLQHLPNLSALRAFEAAARLESFSQAASELFVTHGAVSHQIRGLETALQTPLFARLGKRVVLTEAGRRYATQIRAALHAIAAATEDLRGGRAQRLVVSVLPSFAARWLMPRIGRFIERHPDLDIEIRASSELVDFARSDVDVGLRHGRPMPTPGLHVETLIRDVYFPACSPSFKGGRRPATPAEMLSFGLLQSCGDEPWRLWFDAAGLHDAPEPVHGPRYLDSSHLLDAALRGQGIALVRSSLAADDLRAGRLLRLFDVDASSGALTRAVCPVALRETARVRAFFDWLTEEVRASDAAQPTPVGLSARASTERSSPSDDR</sequence>
<organism evidence="7 8">
    <name type="scientific">Robbsia betulipollinis</name>
    <dbReference type="NCBI Taxonomy" id="2981849"/>
    <lineage>
        <taxon>Bacteria</taxon>
        <taxon>Pseudomonadati</taxon>
        <taxon>Pseudomonadota</taxon>
        <taxon>Betaproteobacteria</taxon>
        <taxon>Burkholderiales</taxon>
        <taxon>Burkholderiaceae</taxon>
        <taxon>Robbsia</taxon>
    </lineage>
</organism>
<comment type="caution">
    <text evidence="7">The sequence shown here is derived from an EMBL/GenBank/DDBJ whole genome shotgun (WGS) entry which is preliminary data.</text>
</comment>
<evidence type="ECO:0000313" key="7">
    <source>
        <dbReference type="EMBL" id="MCY0389091.1"/>
    </source>
</evidence>
<evidence type="ECO:0000256" key="3">
    <source>
        <dbReference type="ARBA" id="ARBA00023125"/>
    </source>
</evidence>
<evidence type="ECO:0000256" key="2">
    <source>
        <dbReference type="ARBA" id="ARBA00023015"/>
    </source>
</evidence>
<keyword evidence="4" id="KW-0804">Transcription</keyword>
<dbReference type="SUPFAM" id="SSF46785">
    <property type="entry name" value="Winged helix' DNA-binding domain"/>
    <property type="match status" value="1"/>
</dbReference>
<dbReference type="PANTHER" id="PTHR30537:SF79">
    <property type="entry name" value="TRANSCRIPTIONAL REGULATOR-RELATED"/>
    <property type="match status" value="1"/>
</dbReference>
<dbReference type="NCBIfam" id="NF008352">
    <property type="entry name" value="PRK11139.1"/>
    <property type="match status" value="1"/>
</dbReference>
<evidence type="ECO:0000259" key="6">
    <source>
        <dbReference type="PROSITE" id="PS50931"/>
    </source>
</evidence>
<keyword evidence="8" id="KW-1185">Reference proteome</keyword>
<evidence type="ECO:0000256" key="5">
    <source>
        <dbReference type="SAM" id="MobiDB-lite"/>
    </source>
</evidence>
<evidence type="ECO:0000256" key="1">
    <source>
        <dbReference type="ARBA" id="ARBA00009437"/>
    </source>
</evidence>
<name>A0ABT3ZRA4_9BURK</name>
<feature type="region of interest" description="Disordered" evidence="5">
    <location>
        <begin position="296"/>
        <end position="321"/>
    </location>
</feature>
<keyword evidence="2" id="KW-0805">Transcription regulation</keyword>
<protein>
    <submittedName>
        <fullName evidence="7">Transcriptional regulator GcvA</fullName>
    </submittedName>
</protein>
<dbReference type="SUPFAM" id="SSF53850">
    <property type="entry name" value="Periplasmic binding protein-like II"/>
    <property type="match status" value="1"/>
</dbReference>
<dbReference type="EMBL" id="JAPMXC010000010">
    <property type="protein sequence ID" value="MCY0389091.1"/>
    <property type="molecule type" value="Genomic_DNA"/>
</dbReference>
<dbReference type="InterPro" id="IPR000847">
    <property type="entry name" value="LysR_HTH_N"/>
</dbReference>
<gene>
    <name evidence="7" type="primary">gcvA</name>
    <name evidence="7" type="ORF">OVY01_18225</name>
</gene>
<dbReference type="Gene3D" id="3.40.190.10">
    <property type="entry name" value="Periplasmic binding protein-like II"/>
    <property type="match status" value="2"/>
</dbReference>
<comment type="similarity">
    <text evidence="1">Belongs to the LysR transcriptional regulatory family.</text>
</comment>
<dbReference type="InterPro" id="IPR036388">
    <property type="entry name" value="WH-like_DNA-bd_sf"/>
</dbReference>
<dbReference type="Pfam" id="PF00126">
    <property type="entry name" value="HTH_1"/>
    <property type="match status" value="1"/>
</dbReference>
<evidence type="ECO:0000313" key="8">
    <source>
        <dbReference type="Proteomes" id="UP001082899"/>
    </source>
</evidence>
<reference evidence="7" key="1">
    <citation type="submission" date="2022-11" db="EMBL/GenBank/DDBJ databases">
        <title>Robbsia betulipollinis sp. nov., isolated from pollen of birch (Betula pendula).</title>
        <authorList>
            <person name="Shi H."/>
            <person name="Ambika Manirajan B."/>
            <person name="Ratering S."/>
            <person name="Geissler-Plaum R."/>
            <person name="Schnell S."/>
        </authorList>
    </citation>
    <scope>NUCLEOTIDE SEQUENCE</scope>
    <source>
        <strain evidence="7">Bb-Pol-6</strain>
    </source>
</reference>
<dbReference type="Pfam" id="PF03466">
    <property type="entry name" value="LysR_substrate"/>
    <property type="match status" value="1"/>
</dbReference>
<feature type="domain" description="HTH lysR-type" evidence="6">
    <location>
        <begin position="7"/>
        <end position="64"/>
    </location>
</feature>
<evidence type="ECO:0000256" key="4">
    <source>
        <dbReference type="ARBA" id="ARBA00023163"/>
    </source>
</evidence>
<dbReference type="PROSITE" id="PS50931">
    <property type="entry name" value="HTH_LYSR"/>
    <property type="match status" value="1"/>
</dbReference>
<dbReference type="InterPro" id="IPR005119">
    <property type="entry name" value="LysR_subst-bd"/>
</dbReference>
<dbReference type="InterPro" id="IPR036390">
    <property type="entry name" value="WH_DNA-bd_sf"/>
</dbReference>
<proteinExistence type="inferred from homology"/>
<dbReference type="InterPro" id="IPR058163">
    <property type="entry name" value="LysR-type_TF_proteobact-type"/>
</dbReference>
<accession>A0ABT3ZRA4</accession>
<dbReference type="PANTHER" id="PTHR30537">
    <property type="entry name" value="HTH-TYPE TRANSCRIPTIONAL REGULATOR"/>
    <property type="match status" value="1"/>
</dbReference>
<dbReference type="CDD" id="cd08432">
    <property type="entry name" value="PBP2_GcdR_TrpI_HvrB_AmpR_like"/>
    <property type="match status" value="1"/>
</dbReference>
<dbReference type="Gene3D" id="1.10.10.10">
    <property type="entry name" value="Winged helix-like DNA-binding domain superfamily/Winged helix DNA-binding domain"/>
    <property type="match status" value="1"/>
</dbReference>
<keyword evidence="3" id="KW-0238">DNA-binding</keyword>